<gene>
    <name evidence="2" type="ORF">H5410_051529</name>
</gene>
<comment type="caution">
    <text evidence="2">The sequence shown here is derived from an EMBL/GenBank/DDBJ whole genome shotgun (WGS) entry which is preliminary data.</text>
</comment>
<dbReference type="EMBL" id="JACXVP010000010">
    <property type="protein sequence ID" value="KAG5580902.1"/>
    <property type="molecule type" value="Genomic_DNA"/>
</dbReference>
<name>A0A9J5X0Y6_SOLCO</name>
<accession>A0A9J5X0Y6</accession>
<evidence type="ECO:0000256" key="1">
    <source>
        <dbReference type="SAM" id="MobiDB-lite"/>
    </source>
</evidence>
<sequence>MSSGGDSDKSRDHLEVSQPNKARTKKSMRPIDVEYIPKFLSSASERGNTDTHLYVVPFEIVDPQAYHTQYHQPHGASSTSYSLHPCRYDVYLQRLFVEHDPYQQIAVKENTDTSGSPYAQLQHNTVAVELRYAYDVLEDMSSYDLKGYSENVAFSVEDLMHNNPAMKKRRIIQAVACTAATLSREGYFAPRFYDRLMAEMFAGKKHSSMNSAYIVGEVRWTMTGVQVK</sequence>
<keyword evidence="3" id="KW-1185">Reference proteome</keyword>
<protein>
    <submittedName>
        <fullName evidence="2">Uncharacterized protein</fullName>
    </submittedName>
</protein>
<evidence type="ECO:0000313" key="2">
    <source>
        <dbReference type="EMBL" id="KAG5580902.1"/>
    </source>
</evidence>
<organism evidence="2 3">
    <name type="scientific">Solanum commersonii</name>
    <name type="common">Commerson's wild potato</name>
    <name type="synonym">Commerson's nightshade</name>
    <dbReference type="NCBI Taxonomy" id="4109"/>
    <lineage>
        <taxon>Eukaryota</taxon>
        <taxon>Viridiplantae</taxon>
        <taxon>Streptophyta</taxon>
        <taxon>Embryophyta</taxon>
        <taxon>Tracheophyta</taxon>
        <taxon>Spermatophyta</taxon>
        <taxon>Magnoliopsida</taxon>
        <taxon>eudicotyledons</taxon>
        <taxon>Gunneridae</taxon>
        <taxon>Pentapetalae</taxon>
        <taxon>asterids</taxon>
        <taxon>lamiids</taxon>
        <taxon>Solanales</taxon>
        <taxon>Solanaceae</taxon>
        <taxon>Solanoideae</taxon>
        <taxon>Solaneae</taxon>
        <taxon>Solanum</taxon>
    </lineage>
</organism>
<dbReference type="Proteomes" id="UP000824120">
    <property type="component" value="Chromosome 10"/>
</dbReference>
<proteinExistence type="predicted"/>
<feature type="compositionally biased region" description="Basic and acidic residues" evidence="1">
    <location>
        <begin position="1"/>
        <end position="15"/>
    </location>
</feature>
<reference evidence="2 3" key="1">
    <citation type="submission" date="2020-09" db="EMBL/GenBank/DDBJ databases">
        <title>De no assembly of potato wild relative species, Solanum commersonii.</title>
        <authorList>
            <person name="Cho K."/>
        </authorList>
    </citation>
    <scope>NUCLEOTIDE SEQUENCE [LARGE SCALE GENOMIC DNA]</scope>
    <source>
        <strain evidence="2">LZ3.2</strain>
        <tissue evidence="2">Leaf</tissue>
    </source>
</reference>
<feature type="region of interest" description="Disordered" evidence="1">
    <location>
        <begin position="1"/>
        <end position="27"/>
    </location>
</feature>
<evidence type="ECO:0000313" key="3">
    <source>
        <dbReference type="Proteomes" id="UP000824120"/>
    </source>
</evidence>
<dbReference type="AlphaFoldDB" id="A0A9J5X0Y6"/>